<protein>
    <submittedName>
        <fullName evidence="14">Metabotropic glutamate receptor</fullName>
    </submittedName>
</protein>
<evidence type="ECO:0000256" key="6">
    <source>
        <dbReference type="ARBA" id="ARBA00023040"/>
    </source>
</evidence>
<dbReference type="AlphaFoldDB" id="A0A4Y2C9P0"/>
<evidence type="ECO:0000256" key="3">
    <source>
        <dbReference type="ARBA" id="ARBA00022475"/>
    </source>
</evidence>
<keyword evidence="8 14" id="KW-0675">Receptor</keyword>
<dbReference type="PANTHER" id="PTHR24060">
    <property type="entry name" value="METABOTROPIC GLUTAMATE RECEPTOR"/>
    <property type="match status" value="1"/>
</dbReference>
<reference evidence="14 15" key="1">
    <citation type="journal article" date="2019" name="Sci. Rep.">
        <title>Orb-weaving spider Araneus ventricosus genome elucidates the spidroin gene catalogue.</title>
        <authorList>
            <person name="Kono N."/>
            <person name="Nakamura H."/>
            <person name="Ohtoshi R."/>
            <person name="Moran D.A.P."/>
            <person name="Shinohara A."/>
            <person name="Yoshida Y."/>
            <person name="Fujiwara M."/>
            <person name="Mori M."/>
            <person name="Tomita M."/>
            <person name="Arakawa K."/>
        </authorList>
    </citation>
    <scope>NUCLEOTIDE SEQUENCE [LARGE SCALE GENOMIC DNA]</scope>
</reference>
<dbReference type="FunFam" id="2.10.50.30:FF:000001">
    <property type="entry name" value="metabotropic glutamate receptor 1"/>
    <property type="match status" value="1"/>
</dbReference>
<evidence type="ECO:0000256" key="4">
    <source>
        <dbReference type="ARBA" id="ARBA00022692"/>
    </source>
</evidence>
<accession>A0A4Y2C9P0</accession>
<dbReference type="Pfam" id="PF00003">
    <property type="entry name" value="7tm_3"/>
    <property type="match status" value="1"/>
</dbReference>
<dbReference type="InterPro" id="IPR011500">
    <property type="entry name" value="GPCR_3_9-Cys_dom"/>
</dbReference>
<dbReference type="Proteomes" id="UP000499080">
    <property type="component" value="Unassembled WGS sequence"/>
</dbReference>
<keyword evidence="9" id="KW-0325">Glycoprotein</keyword>
<name>A0A4Y2C9P0_ARAVE</name>
<evidence type="ECO:0000256" key="7">
    <source>
        <dbReference type="ARBA" id="ARBA00023136"/>
    </source>
</evidence>
<dbReference type="InterPro" id="IPR000162">
    <property type="entry name" value="GPCR_3_mtglu_rcpt"/>
</dbReference>
<dbReference type="Pfam" id="PF07562">
    <property type="entry name" value="NCD3G"/>
    <property type="match status" value="1"/>
</dbReference>
<comment type="subcellular location">
    <subcellularLocation>
        <location evidence="1">Cell membrane</location>
        <topology evidence="1">Multi-pass membrane protein</topology>
    </subcellularLocation>
</comment>
<dbReference type="SUPFAM" id="SSF53822">
    <property type="entry name" value="Periplasmic binding protein-like I"/>
    <property type="match status" value="1"/>
</dbReference>
<evidence type="ECO:0000256" key="1">
    <source>
        <dbReference type="ARBA" id="ARBA00004651"/>
    </source>
</evidence>
<keyword evidence="15" id="KW-1185">Reference proteome</keyword>
<evidence type="ECO:0000256" key="8">
    <source>
        <dbReference type="ARBA" id="ARBA00023170"/>
    </source>
</evidence>
<feature type="transmembrane region" description="Helical" evidence="12">
    <location>
        <begin position="254"/>
        <end position="274"/>
    </location>
</feature>
<evidence type="ECO:0000256" key="5">
    <source>
        <dbReference type="ARBA" id="ARBA00022989"/>
    </source>
</evidence>
<dbReference type="InterPro" id="IPR017979">
    <property type="entry name" value="GPCR_3_CS"/>
</dbReference>
<keyword evidence="10" id="KW-0807">Transducer</keyword>
<dbReference type="PROSITE" id="PS00981">
    <property type="entry name" value="G_PROTEIN_RECEP_F3_3"/>
    <property type="match status" value="1"/>
</dbReference>
<evidence type="ECO:0000256" key="9">
    <source>
        <dbReference type="ARBA" id="ARBA00023180"/>
    </source>
</evidence>
<dbReference type="PROSITE" id="PS50259">
    <property type="entry name" value="G_PROTEIN_RECEP_F3_4"/>
    <property type="match status" value="1"/>
</dbReference>
<gene>
    <name evidence="14" type="primary">mGluR_0</name>
    <name evidence="14" type="ORF">AVEN_150925_1</name>
</gene>
<proteinExistence type="inferred from homology"/>
<dbReference type="InterPro" id="IPR050726">
    <property type="entry name" value="mGluR"/>
</dbReference>
<keyword evidence="6" id="KW-0297">G-protein coupled receptor</keyword>
<dbReference type="InterPro" id="IPR038550">
    <property type="entry name" value="GPCR_3_9-Cys_sf"/>
</dbReference>
<keyword evidence="7 12" id="KW-0472">Membrane</keyword>
<evidence type="ECO:0000313" key="15">
    <source>
        <dbReference type="Proteomes" id="UP000499080"/>
    </source>
</evidence>
<keyword evidence="5 12" id="KW-1133">Transmembrane helix</keyword>
<dbReference type="InterPro" id="IPR000337">
    <property type="entry name" value="GPCR_3"/>
</dbReference>
<dbReference type="InterPro" id="IPR028082">
    <property type="entry name" value="Peripla_BP_I"/>
</dbReference>
<comment type="similarity">
    <text evidence="2">Belongs to the G-protein coupled receptor 3 family.</text>
</comment>
<dbReference type="EMBL" id="BGPR01000160">
    <property type="protein sequence ID" value="GBM00764.1"/>
    <property type="molecule type" value="Genomic_DNA"/>
</dbReference>
<evidence type="ECO:0000313" key="14">
    <source>
        <dbReference type="EMBL" id="GBM00764.1"/>
    </source>
</evidence>
<dbReference type="PRINTS" id="PR00593">
    <property type="entry name" value="MTABOTROPICR"/>
</dbReference>
<feature type="transmembrane region" description="Helical" evidence="12">
    <location>
        <begin position="333"/>
        <end position="355"/>
    </location>
</feature>
<comment type="function">
    <text evidence="11">G-protein coupled receptor for glutamate. Ligand binding causes a conformation change that triggers signaling via guanine nucleotide-binding proteins (G proteins) and modulates the activity of down-stream effectors.</text>
</comment>
<dbReference type="PRINTS" id="PR00248">
    <property type="entry name" value="GPCRMGR"/>
</dbReference>
<feature type="transmembrane region" description="Helical" evidence="12">
    <location>
        <begin position="179"/>
        <end position="199"/>
    </location>
</feature>
<sequence>MKLIRVIYFPDLAGNQVKFDRQGDGLGRYTIYNYQRDDNSSAYHYKVVGKWFDGLHMDLNDVKWPSGKLTSSICSEPCGIGEVKITQSGDVCCWICHKCHPWEYVVDEFTCIDCGHGRWPYPHKQSCYDLDQQHMRWDSLFAIVPMAIATFGILLTFWVMVVFFRNNDTPIVKAAGRELSYLLLTGITLCYIMTFVMLAKPTRIICGLQRFGIGFSFAIIYSSLLTKTNRISRIFESARRSARRPSFISPKSQLAIASVLISVQVIGTAVWFLLEPPGTRQYYPDGKRNQVILKCSIRDSSFLLSLIYNMLLITICTVYAVKTRKIPENFNESKFIGFTMYTTCIIWLAFVPIYFGTGNSFEVQITTLCVSTSLSAYVALFCLFSPKVYIIIFHPDKNVRKLTMNSATYKRAPTSSTCGTSVNQGNGKGPCPVMTCSKHHEARKGNAMDTETGLYIDQNSEFKVVSPKKAAKNLPVITKSPIKTANKLQELTDLDENILQVHAINLKMDSSYNLMLQEINRLYPETENNLIKGFISIKTNTPENREGIIDLLKKNGKEFTLSESNEDRPLKIVIKYLSIDPDKDELKNILERKGFKILRISQLKNYRLKTPCPYFLVDVIKTQNHQNIYNIKTINQSS</sequence>
<dbReference type="InterPro" id="IPR006579">
    <property type="entry name" value="Pre_C2HC_dom"/>
</dbReference>
<dbReference type="CDD" id="cd15934">
    <property type="entry name" value="7tmC_mGluRs_group2_3"/>
    <property type="match status" value="1"/>
</dbReference>
<feature type="transmembrane region" description="Helical" evidence="12">
    <location>
        <begin position="302"/>
        <end position="321"/>
    </location>
</feature>
<evidence type="ECO:0000256" key="11">
    <source>
        <dbReference type="ARBA" id="ARBA00054813"/>
    </source>
</evidence>
<dbReference type="PROSITE" id="PS00980">
    <property type="entry name" value="G_PROTEIN_RECEP_F3_2"/>
    <property type="match status" value="1"/>
</dbReference>
<dbReference type="OrthoDB" id="425344at2759"/>
<dbReference type="Gene3D" id="2.10.50.30">
    <property type="entry name" value="GPCR, family 3, nine cysteines domain"/>
    <property type="match status" value="1"/>
</dbReference>
<dbReference type="GO" id="GO:0005886">
    <property type="term" value="C:plasma membrane"/>
    <property type="evidence" value="ECO:0007669"/>
    <property type="project" value="UniProtKB-SubCell"/>
</dbReference>
<comment type="caution">
    <text evidence="14">The sequence shown here is derived from an EMBL/GenBank/DDBJ whole genome shotgun (WGS) entry which is preliminary data.</text>
</comment>
<organism evidence="14 15">
    <name type="scientific">Araneus ventricosus</name>
    <name type="common">Orbweaver spider</name>
    <name type="synonym">Epeira ventricosa</name>
    <dbReference type="NCBI Taxonomy" id="182803"/>
    <lineage>
        <taxon>Eukaryota</taxon>
        <taxon>Metazoa</taxon>
        <taxon>Ecdysozoa</taxon>
        <taxon>Arthropoda</taxon>
        <taxon>Chelicerata</taxon>
        <taxon>Arachnida</taxon>
        <taxon>Araneae</taxon>
        <taxon>Araneomorphae</taxon>
        <taxon>Entelegynae</taxon>
        <taxon>Araneoidea</taxon>
        <taxon>Araneidae</taxon>
        <taxon>Araneus</taxon>
    </lineage>
</organism>
<evidence type="ECO:0000256" key="2">
    <source>
        <dbReference type="ARBA" id="ARBA00007242"/>
    </source>
</evidence>
<evidence type="ECO:0000256" key="12">
    <source>
        <dbReference type="SAM" id="Phobius"/>
    </source>
</evidence>
<keyword evidence="4 12" id="KW-0812">Transmembrane</keyword>
<dbReference type="Pfam" id="PF07530">
    <property type="entry name" value="PRE_C2HC"/>
    <property type="match status" value="1"/>
</dbReference>
<feature type="transmembrane region" description="Helical" evidence="12">
    <location>
        <begin position="140"/>
        <end position="164"/>
    </location>
</feature>
<feature type="domain" description="G-protein coupled receptors family 3 profile" evidence="13">
    <location>
        <begin position="141"/>
        <end position="407"/>
    </location>
</feature>
<keyword evidence="3" id="KW-1003">Cell membrane</keyword>
<dbReference type="InterPro" id="IPR017978">
    <property type="entry name" value="GPCR_3_C"/>
</dbReference>
<dbReference type="GO" id="GO:0004930">
    <property type="term" value="F:G protein-coupled receptor activity"/>
    <property type="evidence" value="ECO:0007669"/>
    <property type="project" value="UniProtKB-KW"/>
</dbReference>
<evidence type="ECO:0000256" key="10">
    <source>
        <dbReference type="ARBA" id="ARBA00023224"/>
    </source>
</evidence>
<feature type="transmembrane region" description="Helical" evidence="12">
    <location>
        <begin position="375"/>
        <end position="394"/>
    </location>
</feature>
<evidence type="ECO:0000259" key="13">
    <source>
        <dbReference type="PROSITE" id="PS50259"/>
    </source>
</evidence>